<dbReference type="InterPro" id="IPR020449">
    <property type="entry name" value="Tscrpt_reg_AraC-type_HTH"/>
</dbReference>
<keyword evidence="4" id="KW-0472">Membrane</keyword>
<dbReference type="PANTHER" id="PTHR43280:SF2">
    <property type="entry name" value="HTH-TYPE TRANSCRIPTIONAL REGULATOR EXSA"/>
    <property type="match status" value="1"/>
</dbReference>
<dbReference type="PROSITE" id="PS01124">
    <property type="entry name" value="HTH_ARAC_FAMILY_2"/>
    <property type="match status" value="1"/>
</dbReference>
<evidence type="ECO:0000259" key="5">
    <source>
        <dbReference type="PROSITE" id="PS01124"/>
    </source>
</evidence>
<name>A0A4S4C903_9BACL</name>
<dbReference type="SMART" id="SM00342">
    <property type="entry name" value="HTH_ARAC"/>
    <property type="match status" value="1"/>
</dbReference>
<gene>
    <name evidence="6" type="ORF">E6C55_00370</name>
</gene>
<keyword evidence="3" id="KW-0804">Transcription</keyword>
<feature type="transmembrane region" description="Helical" evidence="4">
    <location>
        <begin position="297"/>
        <end position="321"/>
    </location>
</feature>
<dbReference type="OrthoDB" id="2647120at2"/>
<keyword evidence="2" id="KW-0238">DNA-binding</keyword>
<evidence type="ECO:0000256" key="1">
    <source>
        <dbReference type="ARBA" id="ARBA00023015"/>
    </source>
</evidence>
<dbReference type="InterPro" id="IPR018060">
    <property type="entry name" value="HTH_AraC"/>
</dbReference>
<protein>
    <submittedName>
        <fullName evidence="6">AraC family transcriptional regulator</fullName>
    </submittedName>
</protein>
<evidence type="ECO:0000313" key="6">
    <source>
        <dbReference type="EMBL" id="THF84474.1"/>
    </source>
</evidence>
<evidence type="ECO:0000313" key="7">
    <source>
        <dbReference type="Proteomes" id="UP000310636"/>
    </source>
</evidence>
<dbReference type="SUPFAM" id="SSF46689">
    <property type="entry name" value="Homeodomain-like"/>
    <property type="match status" value="1"/>
</dbReference>
<keyword evidence="1" id="KW-0805">Transcription regulation</keyword>
<dbReference type="Gene3D" id="1.10.10.60">
    <property type="entry name" value="Homeodomain-like"/>
    <property type="match status" value="2"/>
</dbReference>
<organism evidence="6 7">
    <name type="scientific">Cohnella fermenti</name>
    <dbReference type="NCBI Taxonomy" id="2565925"/>
    <lineage>
        <taxon>Bacteria</taxon>
        <taxon>Bacillati</taxon>
        <taxon>Bacillota</taxon>
        <taxon>Bacilli</taxon>
        <taxon>Bacillales</taxon>
        <taxon>Paenibacillaceae</taxon>
        <taxon>Cohnella</taxon>
    </lineage>
</organism>
<dbReference type="EMBL" id="SSOB01000001">
    <property type="protein sequence ID" value="THF84474.1"/>
    <property type="molecule type" value="Genomic_DNA"/>
</dbReference>
<keyword evidence="4" id="KW-1133">Transmembrane helix</keyword>
<keyword evidence="7" id="KW-1185">Reference proteome</keyword>
<dbReference type="GO" id="GO:0003700">
    <property type="term" value="F:DNA-binding transcription factor activity"/>
    <property type="evidence" value="ECO:0007669"/>
    <property type="project" value="InterPro"/>
</dbReference>
<dbReference type="InterPro" id="IPR009057">
    <property type="entry name" value="Homeodomain-like_sf"/>
</dbReference>
<keyword evidence="4" id="KW-0812">Transmembrane</keyword>
<sequence length="766" mass="86489">MLMFIRHFRSRLFLTYLLSNVLVFLLPVAVLGKLMYENAVVNLRSEIESATMSKLAEARDVTERNMRELSRIAAKISYDPSLTPYMVRNDRYSSLEAIEELSRYQALNGVTEDVFLYYRGDSDIYSGIGVSSVETFLNSHYSLNDEDKAEFANQINTIERPYIYPVQSVMFNYEPTRMLTYMFPIKELTPYGTVLFWIRESKMTDLVENTLSDFQGRAIIVQDTGTVIAESARGSELPEEKMLELVRQTEQEGLRQFKWNGEKFSIAMVRSESMGWKFAAIMPTDQFFGRVFEKRTFILLVLLLVLTTGLLAALFMSMNLYRPIRKLTRFTREKIGLADGGTRNELELIRHSLEATVDKQANLEERLETQRPWVRDLTLIRLLTGGLGENDKEVLARLVPEQEGRPFQLSFVMLVAPADSSSGNPAERSGAFDREQILKQLYKFDLPGGIGLGVELIQERAIAVFILVFDGAGDDHPKAVQRRSGLHVQGLIQDNLGLSWALAIGNPATELLQANRSFIEASAALEYAVKLDRTGAVFFDEMLEQQGQSAWFPAEEQLKLVHSLKKGDEAVALESLRIMIASISGQQQSLLLLKCMCIDIVNTLFKTVRELNLKPFDAEIKSLVEFTSLAALEAEAAALVRRVCAAVTSRKEAEFDHLRAQVTEYIHKQYSSYSLTLESAADRFGLSPSSMSRLFKDTTGSAFTDYVSKLRMKEIKRQLTETGLPIKDIIASVGYADVSTFVRKFKKSEGLTPGEYRKLYGRSSIG</sequence>
<dbReference type="AlphaFoldDB" id="A0A4S4C903"/>
<dbReference type="Proteomes" id="UP000310636">
    <property type="component" value="Unassembled WGS sequence"/>
</dbReference>
<evidence type="ECO:0000256" key="4">
    <source>
        <dbReference type="SAM" id="Phobius"/>
    </source>
</evidence>
<evidence type="ECO:0000256" key="3">
    <source>
        <dbReference type="ARBA" id="ARBA00023163"/>
    </source>
</evidence>
<dbReference type="PRINTS" id="PR00032">
    <property type="entry name" value="HTHARAC"/>
</dbReference>
<evidence type="ECO:0000256" key="2">
    <source>
        <dbReference type="ARBA" id="ARBA00023125"/>
    </source>
</evidence>
<accession>A0A4S4C903</accession>
<dbReference type="Gene3D" id="3.30.450.20">
    <property type="entry name" value="PAS domain"/>
    <property type="match status" value="1"/>
</dbReference>
<comment type="caution">
    <text evidence="6">The sequence shown here is derived from an EMBL/GenBank/DDBJ whole genome shotgun (WGS) entry which is preliminary data.</text>
</comment>
<feature type="transmembrane region" description="Helical" evidence="4">
    <location>
        <begin position="12"/>
        <end position="36"/>
    </location>
</feature>
<reference evidence="6 7" key="1">
    <citation type="submission" date="2019-04" db="EMBL/GenBank/DDBJ databases">
        <title>Cohnella sp. nov. isolated from preserved vegetables.</title>
        <authorList>
            <person name="Lin S.-Y."/>
            <person name="Hung M.-H."/>
            <person name="Young C.-C."/>
        </authorList>
    </citation>
    <scope>NUCLEOTIDE SEQUENCE [LARGE SCALE GENOMIC DNA]</scope>
    <source>
        <strain evidence="6 7">CC-MHH1044</strain>
    </source>
</reference>
<dbReference type="PROSITE" id="PS00041">
    <property type="entry name" value="HTH_ARAC_FAMILY_1"/>
    <property type="match status" value="1"/>
</dbReference>
<dbReference type="PANTHER" id="PTHR43280">
    <property type="entry name" value="ARAC-FAMILY TRANSCRIPTIONAL REGULATOR"/>
    <property type="match status" value="1"/>
</dbReference>
<feature type="domain" description="HTH araC/xylS-type" evidence="5">
    <location>
        <begin position="660"/>
        <end position="759"/>
    </location>
</feature>
<dbReference type="InterPro" id="IPR018062">
    <property type="entry name" value="HTH_AraC-typ_CS"/>
</dbReference>
<dbReference type="Pfam" id="PF12833">
    <property type="entry name" value="HTH_18"/>
    <property type="match status" value="1"/>
</dbReference>
<dbReference type="GO" id="GO:0043565">
    <property type="term" value="F:sequence-specific DNA binding"/>
    <property type="evidence" value="ECO:0007669"/>
    <property type="project" value="InterPro"/>
</dbReference>
<proteinExistence type="predicted"/>